<feature type="domain" description="Helicase ATP-binding" evidence="14">
    <location>
        <begin position="470"/>
        <end position="646"/>
    </location>
</feature>
<dbReference type="Pfam" id="PF00271">
    <property type="entry name" value="Helicase_C"/>
    <property type="match status" value="1"/>
</dbReference>
<feature type="compositionally biased region" description="Basic and acidic residues" evidence="13">
    <location>
        <begin position="973"/>
        <end position="985"/>
    </location>
</feature>
<feature type="compositionally biased region" description="Polar residues" evidence="13">
    <location>
        <begin position="1109"/>
        <end position="1122"/>
    </location>
</feature>
<keyword evidence="12" id="KW-0175">Coiled coil</keyword>
<evidence type="ECO:0000256" key="7">
    <source>
        <dbReference type="ARBA" id="ARBA00023125"/>
    </source>
</evidence>
<dbReference type="NCBIfam" id="TIGR00614">
    <property type="entry name" value="recQ_fam"/>
    <property type="match status" value="1"/>
</dbReference>
<dbReference type="EMBL" id="JAOAOG010000119">
    <property type="protein sequence ID" value="KAJ6248027.1"/>
    <property type="molecule type" value="Genomic_DNA"/>
</dbReference>
<keyword evidence="6" id="KW-0067">ATP-binding</keyword>
<dbReference type="Pfam" id="PF16124">
    <property type="entry name" value="RecQ_Zn_bind"/>
    <property type="match status" value="1"/>
</dbReference>
<dbReference type="Proteomes" id="UP001150062">
    <property type="component" value="Unassembled WGS sequence"/>
</dbReference>
<keyword evidence="9" id="KW-0539">Nucleus</keyword>
<keyword evidence="5" id="KW-0347">Helicase</keyword>
<feature type="compositionally biased region" description="Basic and acidic residues" evidence="13">
    <location>
        <begin position="1054"/>
        <end position="1066"/>
    </location>
</feature>
<keyword evidence="8" id="KW-0413">Isomerase</keyword>
<comment type="caution">
    <text evidence="16">The sequence shown here is derived from an EMBL/GenBank/DDBJ whole genome shotgun (WGS) entry which is preliminary data.</text>
</comment>
<feature type="domain" description="Helicase C-terminal" evidence="15">
    <location>
        <begin position="671"/>
        <end position="821"/>
    </location>
</feature>
<dbReference type="Gene3D" id="1.10.10.10">
    <property type="entry name" value="Winged helix-like DNA-binding domain superfamily/Winged helix DNA-binding domain"/>
    <property type="match status" value="1"/>
</dbReference>
<evidence type="ECO:0000256" key="6">
    <source>
        <dbReference type="ARBA" id="ARBA00022840"/>
    </source>
</evidence>
<evidence type="ECO:0000256" key="4">
    <source>
        <dbReference type="ARBA" id="ARBA00022801"/>
    </source>
</evidence>
<evidence type="ECO:0000259" key="15">
    <source>
        <dbReference type="PROSITE" id="PS51194"/>
    </source>
</evidence>
<evidence type="ECO:0000256" key="8">
    <source>
        <dbReference type="ARBA" id="ARBA00023235"/>
    </source>
</evidence>
<name>A0ABQ8YTQ9_9EUKA</name>
<comment type="catalytic activity">
    <reaction evidence="10">
        <text>Couples ATP hydrolysis with the unwinding of duplex DNA by translocating in the 3'-5' direction.</text>
        <dbReference type="EC" id="5.6.2.4"/>
    </reaction>
</comment>
<evidence type="ECO:0000256" key="5">
    <source>
        <dbReference type="ARBA" id="ARBA00022806"/>
    </source>
</evidence>
<feature type="compositionally biased region" description="Basic residues" evidence="13">
    <location>
        <begin position="1067"/>
        <end position="1082"/>
    </location>
</feature>
<organism evidence="16 17">
    <name type="scientific">Anaeramoeba flamelloides</name>
    <dbReference type="NCBI Taxonomy" id="1746091"/>
    <lineage>
        <taxon>Eukaryota</taxon>
        <taxon>Metamonada</taxon>
        <taxon>Anaeramoebidae</taxon>
        <taxon>Anaeramoeba</taxon>
    </lineage>
</organism>
<evidence type="ECO:0000313" key="17">
    <source>
        <dbReference type="Proteomes" id="UP001150062"/>
    </source>
</evidence>
<dbReference type="InterPro" id="IPR027417">
    <property type="entry name" value="P-loop_NTPase"/>
</dbReference>
<dbReference type="InterPro" id="IPR036388">
    <property type="entry name" value="WH-like_DNA-bd_sf"/>
</dbReference>
<dbReference type="CDD" id="cd18794">
    <property type="entry name" value="SF2_C_RecQ"/>
    <property type="match status" value="1"/>
</dbReference>
<sequence length="1135" mass="133216">MRTNLDDLQDILNSTQQNFFSQPPTRNNHNKSSSQILQLSTSEVASPFSKFKNKQTSRPISDFLSQNNVFDSPPRLSPPKKEKEIQNDPQEKKKKNKNKKNGLIKKKKKKTKTTKKKKQKTINIMEISNDNRHLFSIVLKEENEKVKETEKEKEILQEKPKGKEKKEKEFKEKHKEKRQGQQEKEQKQEQKIEKDKEKEKGKVKERINQIIENNEIEIEIEMEKEKDKEKEQKQEKEQKKEKEKVKEKERINQTIDKKEIEKEKEIDLEKYKIRDLEEKSISFRSEQLKRIDEINLQIAILLSERKQLEEQLQIVDNNSNHQTTNFQSLQEEQQFPNNNEYLEGIEEIEIENENKNQNNSPDIILSDPNNDYLNDNLMNNFNNHNNNNDNYNNNNGNLIPYNHNNNDLNNNINNNNQSHYQFNDNIKNNFQNKEIEFFNNSNFPWSQQVHFIKKNTFGIHNFRTNQESIINATISGKDVFVLMPTGGGKSLTFMLPALLDNRITIVISPLVSLIQDQVLSLEALNIIAAAFTGGMSVKLQNKIYDELRKKDKCLIQILYCTPEKIQQSANFFSALEELYYEKKIARFVIDEAHCVSQWGHDFRPDYSKMKILKQSFPKVPILALTATATESVKKDIIRSLGIQNCLIYTQSFNRANLIYEVRKKESKGKVVVQEIYDFIQANYKNESGIIYCFTQQDCENLSKKLFELGLNCSFYHGGMAKNQRTLIQKKWASDVIRVLIGTLAFGMGVNKPDVRFVIHYTIPKSLEHLYQESGRAGRDGEIAHCILYFSIREKYRLESQISNKGKKSIKESGFSKLKKVVNYCQDEHQCRRTMMLKYFGENFDRKNCNGTCDNCKKLNQNNQQNQKQPTNTELVDVTGFSKVVLKVLTDAKQLPESILVGILRGSQSKVLQKKKYNKNKFKDFGALKSELKQEETKKLIQKLVEEDVLKYQLRKPCRRYQRKVPYYMKGKLARNEKEKENEGERKGKKKKKKKEKIKKEKRKREKGKKDKSKRKKKKKRERKKSKEKNKEKESKNVQIDYEIIDISDNPNSDYFEKKLKQNDENTRKRKKPSKGKNQKKARTNSLKKNNTNINDDFIDFGHSSDSDFVYQSQSEPDSENSTISDIYSDSDSDFV</sequence>
<feature type="region of interest" description="Disordered" evidence="13">
    <location>
        <begin position="972"/>
        <end position="1135"/>
    </location>
</feature>
<feature type="region of interest" description="Disordered" evidence="13">
    <location>
        <begin position="223"/>
        <end position="245"/>
    </location>
</feature>
<dbReference type="SUPFAM" id="SSF52540">
    <property type="entry name" value="P-loop containing nucleoside triphosphate hydrolases"/>
    <property type="match status" value="1"/>
</dbReference>
<dbReference type="EC" id="5.6.2.4" evidence="11"/>
<evidence type="ECO:0000256" key="13">
    <source>
        <dbReference type="SAM" id="MobiDB-lite"/>
    </source>
</evidence>
<evidence type="ECO:0000256" key="9">
    <source>
        <dbReference type="ARBA" id="ARBA00023242"/>
    </source>
</evidence>
<feature type="compositionally biased region" description="Basic residues" evidence="13">
    <location>
        <begin position="986"/>
        <end position="1027"/>
    </location>
</feature>
<feature type="compositionally biased region" description="Polar residues" evidence="13">
    <location>
        <begin position="11"/>
        <end position="44"/>
    </location>
</feature>
<dbReference type="PROSITE" id="PS00690">
    <property type="entry name" value="DEAH_ATP_HELICASE"/>
    <property type="match status" value="1"/>
</dbReference>
<dbReference type="InterPro" id="IPR011545">
    <property type="entry name" value="DEAD/DEAH_box_helicase_dom"/>
</dbReference>
<keyword evidence="17" id="KW-1185">Reference proteome</keyword>
<dbReference type="CDD" id="cd17920">
    <property type="entry name" value="DEXHc_RecQ"/>
    <property type="match status" value="1"/>
</dbReference>
<evidence type="ECO:0000313" key="16">
    <source>
        <dbReference type="EMBL" id="KAJ6248027.1"/>
    </source>
</evidence>
<evidence type="ECO:0000256" key="1">
    <source>
        <dbReference type="ARBA" id="ARBA00004123"/>
    </source>
</evidence>
<evidence type="ECO:0000256" key="10">
    <source>
        <dbReference type="ARBA" id="ARBA00034617"/>
    </source>
</evidence>
<feature type="region of interest" description="Disordered" evidence="13">
    <location>
        <begin position="141"/>
        <end position="206"/>
    </location>
</feature>
<dbReference type="PANTHER" id="PTHR13710:SF153">
    <property type="entry name" value="RECQ-LIKE DNA HELICASE BLM"/>
    <property type="match status" value="1"/>
</dbReference>
<reference evidence="16" key="1">
    <citation type="submission" date="2022-08" db="EMBL/GenBank/DDBJ databases">
        <title>Novel sulfate-reducing endosymbionts in the free-living metamonad Anaeramoeba.</title>
        <authorList>
            <person name="Jerlstrom-Hultqvist J."/>
            <person name="Cepicka I."/>
            <person name="Gallot-Lavallee L."/>
            <person name="Salas-Leiva D."/>
            <person name="Curtis B.A."/>
            <person name="Zahonova K."/>
            <person name="Pipaliya S."/>
            <person name="Dacks J."/>
            <person name="Roger A.J."/>
        </authorList>
    </citation>
    <scope>NUCLEOTIDE SEQUENCE</scope>
    <source>
        <strain evidence="16">Schooner1</strain>
    </source>
</reference>
<dbReference type="PANTHER" id="PTHR13710">
    <property type="entry name" value="DNA HELICASE RECQ FAMILY MEMBER"/>
    <property type="match status" value="1"/>
</dbReference>
<evidence type="ECO:0000256" key="3">
    <source>
        <dbReference type="ARBA" id="ARBA00022741"/>
    </source>
</evidence>
<feature type="region of interest" description="Disordered" evidence="13">
    <location>
        <begin position="1"/>
        <end position="126"/>
    </location>
</feature>
<feature type="coiled-coil region" evidence="12">
    <location>
        <begin position="291"/>
        <end position="394"/>
    </location>
</feature>
<dbReference type="InterPro" id="IPR004589">
    <property type="entry name" value="DNA_helicase_ATP-dep_RecQ"/>
</dbReference>
<dbReference type="InterPro" id="IPR014001">
    <property type="entry name" value="Helicase_ATP-bd"/>
</dbReference>
<keyword evidence="7" id="KW-0238">DNA-binding</keyword>
<dbReference type="InterPro" id="IPR001650">
    <property type="entry name" value="Helicase_C-like"/>
</dbReference>
<feature type="compositionally biased region" description="Basic and acidic residues" evidence="13">
    <location>
        <begin position="79"/>
        <end position="91"/>
    </location>
</feature>
<dbReference type="InterPro" id="IPR002464">
    <property type="entry name" value="DNA/RNA_helicase_DEAH_CS"/>
</dbReference>
<dbReference type="PROSITE" id="PS51194">
    <property type="entry name" value="HELICASE_CTER"/>
    <property type="match status" value="1"/>
</dbReference>
<evidence type="ECO:0000256" key="2">
    <source>
        <dbReference type="ARBA" id="ARBA00005446"/>
    </source>
</evidence>
<keyword evidence="4" id="KW-0378">Hydrolase</keyword>
<accession>A0ABQ8YTQ9</accession>
<evidence type="ECO:0000259" key="14">
    <source>
        <dbReference type="PROSITE" id="PS51192"/>
    </source>
</evidence>
<dbReference type="Gene3D" id="3.40.50.300">
    <property type="entry name" value="P-loop containing nucleotide triphosphate hydrolases"/>
    <property type="match status" value="2"/>
</dbReference>
<comment type="subcellular location">
    <subcellularLocation>
        <location evidence="1">Nucleus</location>
    </subcellularLocation>
</comment>
<evidence type="ECO:0000256" key="11">
    <source>
        <dbReference type="ARBA" id="ARBA00034808"/>
    </source>
</evidence>
<feature type="compositionally biased region" description="Basic residues" evidence="13">
    <location>
        <begin position="92"/>
        <end position="120"/>
    </location>
</feature>
<gene>
    <name evidence="16" type="ORF">M0813_18129</name>
</gene>
<dbReference type="PROSITE" id="PS51192">
    <property type="entry name" value="HELICASE_ATP_BIND_1"/>
    <property type="match status" value="1"/>
</dbReference>
<dbReference type="InterPro" id="IPR032284">
    <property type="entry name" value="RecQ_Zn-bd"/>
</dbReference>
<feature type="compositionally biased region" description="Polar residues" evidence="13">
    <location>
        <begin position="54"/>
        <end position="70"/>
    </location>
</feature>
<protein>
    <recommendedName>
        <fullName evidence="11">DNA 3'-5' helicase</fullName>
        <ecNumber evidence="11">5.6.2.4</ecNumber>
    </recommendedName>
</protein>
<dbReference type="Pfam" id="PF00270">
    <property type="entry name" value="DEAD"/>
    <property type="match status" value="1"/>
</dbReference>
<dbReference type="SMART" id="SM00490">
    <property type="entry name" value="HELICc"/>
    <property type="match status" value="1"/>
</dbReference>
<comment type="similarity">
    <text evidence="2">Belongs to the helicase family. RecQ subfamily.</text>
</comment>
<keyword evidence="3" id="KW-0547">Nucleotide-binding</keyword>
<dbReference type="SMART" id="SM00487">
    <property type="entry name" value="DEXDc"/>
    <property type="match status" value="1"/>
</dbReference>
<proteinExistence type="inferred from homology"/>
<evidence type="ECO:0000256" key="12">
    <source>
        <dbReference type="SAM" id="Coils"/>
    </source>
</evidence>